<protein>
    <submittedName>
        <fullName evidence="2">Uncharacterized protein</fullName>
    </submittedName>
</protein>
<gene>
    <name evidence="2" type="ORF">ROZALSC1DRAFT_24273</name>
</gene>
<sequence>MTDTTERDPLQDHLIKVQKALVDSFDRQYFSLKKLIDDKDHDLNLVANDKKELGIALYKTKSQLESMQNAFFELKEKWQHEAQDSLTSKQYSKDLEKELQVADQTNQELAAELIVKRAEWQTLQRKNKDLMDLSIAYSYDIKLQRRVEEKMKFDLDKIEEQKKLMQNEMKSLQIKLERVKWILSNDEILEQKRKALNLQSAQIGETRAAQVVVDNLTQGIFIVYYNTIRFLIESILK</sequence>
<dbReference type="AlphaFoldDB" id="A0A4P9YDA1"/>
<proteinExistence type="predicted"/>
<reference evidence="3" key="1">
    <citation type="journal article" date="2018" name="Nat. Microbiol.">
        <title>Leveraging single-cell genomics to expand the fungal tree of life.</title>
        <authorList>
            <person name="Ahrendt S.R."/>
            <person name="Quandt C.A."/>
            <person name="Ciobanu D."/>
            <person name="Clum A."/>
            <person name="Salamov A."/>
            <person name="Andreopoulos B."/>
            <person name="Cheng J.F."/>
            <person name="Woyke T."/>
            <person name="Pelin A."/>
            <person name="Henrissat B."/>
            <person name="Reynolds N.K."/>
            <person name="Benny G.L."/>
            <person name="Smith M.E."/>
            <person name="James T.Y."/>
            <person name="Grigoriev I.V."/>
        </authorList>
    </citation>
    <scope>NUCLEOTIDE SEQUENCE [LARGE SCALE GENOMIC DNA]</scope>
    <source>
        <strain evidence="3">CSF55</strain>
    </source>
</reference>
<accession>A0A4P9YDA1</accession>
<feature type="coiled-coil region" evidence="1">
    <location>
        <begin position="148"/>
        <end position="175"/>
    </location>
</feature>
<evidence type="ECO:0000313" key="3">
    <source>
        <dbReference type="Proteomes" id="UP000281549"/>
    </source>
</evidence>
<name>A0A4P9YDA1_ROZAC</name>
<keyword evidence="1" id="KW-0175">Coiled coil</keyword>
<organism evidence="2 3">
    <name type="scientific">Rozella allomycis (strain CSF55)</name>
    <dbReference type="NCBI Taxonomy" id="988480"/>
    <lineage>
        <taxon>Eukaryota</taxon>
        <taxon>Fungi</taxon>
        <taxon>Fungi incertae sedis</taxon>
        <taxon>Cryptomycota</taxon>
        <taxon>Cryptomycota incertae sedis</taxon>
        <taxon>Rozella</taxon>
    </lineage>
</organism>
<evidence type="ECO:0000313" key="2">
    <source>
        <dbReference type="EMBL" id="RKP17373.1"/>
    </source>
</evidence>
<evidence type="ECO:0000256" key="1">
    <source>
        <dbReference type="SAM" id="Coils"/>
    </source>
</evidence>
<dbReference type="EMBL" id="ML005874">
    <property type="protein sequence ID" value="RKP17373.1"/>
    <property type="molecule type" value="Genomic_DNA"/>
</dbReference>
<dbReference type="Proteomes" id="UP000281549">
    <property type="component" value="Unassembled WGS sequence"/>
</dbReference>